<gene>
    <name evidence="1" type="ORF">SPRG_06809</name>
</gene>
<organism evidence="1 2">
    <name type="scientific">Saprolegnia parasitica (strain CBS 223.65)</name>
    <dbReference type="NCBI Taxonomy" id="695850"/>
    <lineage>
        <taxon>Eukaryota</taxon>
        <taxon>Sar</taxon>
        <taxon>Stramenopiles</taxon>
        <taxon>Oomycota</taxon>
        <taxon>Saprolegniomycetes</taxon>
        <taxon>Saprolegniales</taxon>
        <taxon>Saprolegniaceae</taxon>
        <taxon>Saprolegnia</taxon>
    </lineage>
</organism>
<evidence type="ECO:0000313" key="1">
    <source>
        <dbReference type="EMBL" id="KDO27541.1"/>
    </source>
</evidence>
<name>A0A067CLV6_SAPPC</name>
<dbReference type="AlphaFoldDB" id="A0A067CLV6"/>
<proteinExistence type="predicted"/>
<keyword evidence="2" id="KW-1185">Reference proteome</keyword>
<dbReference type="Proteomes" id="UP000030745">
    <property type="component" value="Unassembled WGS sequence"/>
</dbReference>
<protein>
    <submittedName>
        <fullName evidence="1">Uncharacterized protein</fullName>
    </submittedName>
</protein>
<dbReference type="EMBL" id="KK583216">
    <property type="protein sequence ID" value="KDO27541.1"/>
    <property type="molecule type" value="Genomic_DNA"/>
</dbReference>
<dbReference type="VEuPathDB" id="FungiDB:SPRG_06809"/>
<accession>A0A067CLV6</accession>
<dbReference type="KEGG" id="spar:SPRG_06809"/>
<dbReference type="GeneID" id="24129133"/>
<evidence type="ECO:0000313" key="2">
    <source>
        <dbReference type="Proteomes" id="UP000030745"/>
    </source>
</evidence>
<sequence>MLYSEGLLRACERTRRHPLTRGVGDGDALATGRVASDGWDAVHDSHVTLLRAATSTWRETTARADRTSNAVRGVAKDRNVDARRCRWLRRRC</sequence>
<dbReference type="RefSeq" id="XP_012201667.1">
    <property type="nucleotide sequence ID" value="XM_012346277.1"/>
</dbReference>
<reference evidence="1 2" key="1">
    <citation type="journal article" date="2013" name="PLoS Genet.">
        <title>Distinctive expansion of potential virulence genes in the genome of the oomycete fish pathogen Saprolegnia parasitica.</title>
        <authorList>
            <person name="Jiang R.H."/>
            <person name="de Bruijn I."/>
            <person name="Haas B.J."/>
            <person name="Belmonte R."/>
            <person name="Lobach L."/>
            <person name="Christie J."/>
            <person name="van den Ackerveken G."/>
            <person name="Bottin A."/>
            <person name="Bulone V."/>
            <person name="Diaz-Moreno S.M."/>
            <person name="Dumas B."/>
            <person name="Fan L."/>
            <person name="Gaulin E."/>
            <person name="Govers F."/>
            <person name="Grenville-Briggs L.J."/>
            <person name="Horner N.R."/>
            <person name="Levin J.Z."/>
            <person name="Mammella M."/>
            <person name="Meijer H.J."/>
            <person name="Morris P."/>
            <person name="Nusbaum C."/>
            <person name="Oome S."/>
            <person name="Phillips A.J."/>
            <person name="van Rooyen D."/>
            <person name="Rzeszutek E."/>
            <person name="Saraiva M."/>
            <person name="Secombes C.J."/>
            <person name="Seidl M.F."/>
            <person name="Snel B."/>
            <person name="Stassen J.H."/>
            <person name="Sykes S."/>
            <person name="Tripathy S."/>
            <person name="van den Berg H."/>
            <person name="Vega-Arreguin J.C."/>
            <person name="Wawra S."/>
            <person name="Young S.K."/>
            <person name="Zeng Q."/>
            <person name="Dieguez-Uribeondo J."/>
            <person name="Russ C."/>
            <person name="Tyler B.M."/>
            <person name="van West P."/>
        </authorList>
    </citation>
    <scope>NUCLEOTIDE SEQUENCE [LARGE SCALE GENOMIC DNA]</scope>
    <source>
        <strain evidence="1 2">CBS 223.65</strain>
    </source>
</reference>